<feature type="compositionally biased region" description="Pro residues" evidence="1">
    <location>
        <begin position="255"/>
        <end position="273"/>
    </location>
</feature>
<dbReference type="Proteomes" id="UP000319353">
    <property type="component" value="Unassembled WGS sequence"/>
</dbReference>
<sequence>MMFSRERQRRAFAIPASLGMVLVLLFGPPAVWAASAPPPAAPQPGPTLQQLFKQNSPAVVLIQQLDAAGKWTSLGSGFVVSPSGVIVTNNHVIAPDAGAVKLTIKLPKGDVFTDVRVIYTEARRDFAVLSIKALGLPTLKVGDSDTVEVGDQVVAIGNPKGLELTFTSGIVESVRVDPSQGYRFIQHQAPISPGSSGGPLLNIKGEVIGINTFTIKDAQNLNGAIPINYVKPYFADAPTVTWEEFARKSAAAPPAQAPPSAAAPPPSPPPPPAGGATSSPGAFFGSVSFYRPQDEAFRNGFGAGLYDAVALFAAAAQGAGKVDNQGALTLFRCLDGKGDKLSQLRTWVDSALSQNSSENIIVSILAKACQTSFAPGEFL</sequence>
<dbReference type="Pfam" id="PF13365">
    <property type="entry name" value="Trypsin_2"/>
    <property type="match status" value="1"/>
</dbReference>
<gene>
    <name evidence="3" type="ORF">E6H01_00355</name>
</gene>
<dbReference type="PANTHER" id="PTHR22939:SF129">
    <property type="entry name" value="SERINE PROTEASE HTRA2, MITOCHONDRIAL"/>
    <property type="match status" value="1"/>
</dbReference>
<feature type="non-terminal residue" evidence="3">
    <location>
        <position position="379"/>
    </location>
</feature>
<keyword evidence="2" id="KW-0732">Signal</keyword>
<name>A0A537LFK6_9BACT</name>
<reference evidence="3 4" key="1">
    <citation type="journal article" date="2019" name="Nat. Microbiol.">
        <title>Mediterranean grassland soil C-N compound turnover is dependent on rainfall and depth, and is mediated by genomically divergent microorganisms.</title>
        <authorList>
            <person name="Diamond S."/>
            <person name="Andeer P.F."/>
            <person name="Li Z."/>
            <person name="Crits-Christoph A."/>
            <person name="Burstein D."/>
            <person name="Anantharaman K."/>
            <person name="Lane K.R."/>
            <person name="Thomas B.C."/>
            <person name="Pan C."/>
            <person name="Northen T.R."/>
            <person name="Banfield J.F."/>
        </authorList>
    </citation>
    <scope>NUCLEOTIDE SEQUENCE [LARGE SCALE GENOMIC DNA]</scope>
    <source>
        <strain evidence="3">NP_4</strain>
    </source>
</reference>
<keyword evidence="3" id="KW-0378">Hydrolase</keyword>
<feature type="chain" id="PRO_5021881368" evidence="2">
    <location>
        <begin position="34"/>
        <end position="379"/>
    </location>
</feature>
<evidence type="ECO:0000313" key="3">
    <source>
        <dbReference type="EMBL" id="TMJ06799.1"/>
    </source>
</evidence>
<feature type="region of interest" description="Disordered" evidence="1">
    <location>
        <begin position="247"/>
        <end position="278"/>
    </location>
</feature>
<evidence type="ECO:0000256" key="1">
    <source>
        <dbReference type="SAM" id="MobiDB-lite"/>
    </source>
</evidence>
<dbReference type="GO" id="GO:0006508">
    <property type="term" value="P:proteolysis"/>
    <property type="evidence" value="ECO:0007669"/>
    <property type="project" value="UniProtKB-KW"/>
</dbReference>
<feature type="signal peptide" evidence="2">
    <location>
        <begin position="1"/>
        <end position="33"/>
    </location>
</feature>
<comment type="caution">
    <text evidence="3">The sequence shown here is derived from an EMBL/GenBank/DDBJ whole genome shotgun (WGS) entry which is preliminary data.</text>
</comment>
<dbReference type="EMBL" id="VBAL01000007">
    <property type="protein sequence ID" value="TMJ06799.1"/>
    <property type="molecule type" value="Genomic_DNA"/>
</dbReference>
<dbReference type="AlphaFoldDB" id="A0A537LFK6"/>
<evidence type="ECO:0000313" key="4">
    <source>
        <dbReference type="Proteomes" id="UP000319353"/>
    </source>
</evidence>
<dbReference type="GO" id="GO:0004252">
    <property type="term" value="F:serine-type endopeptidase activity"/>
    <property type="evidence" value="ECO:0007669"/>
    <property type="project" value="InterPro"/>
</dbReference>
<proteinExistence type="predicted"/>
<dbReference type="PRINTS" id="PR00834">
    <property type="entry name" value="PROTEASES2C"/>
</dbReference>
<dbReference type="InterPro" id="IPR009003">
    <property type="entry name" value="Peptidase_S1_PA"/>
</dbReference>
<keyword evidence="3" id="KW-0645">Protease</keyword>
<dbReference type="Gene3D" id="2.40.10.120">
    <property type="match status" value="1"/>
</dbReference>
<dbReference type="PANTHER" id="PTHR22939">
    <property type="entry name" value="SERINE PROTEASE FAMILY S1C HTRA-RELATED"/>
    <property type="match status" value="1"/>
</dbReference>
<dbReference type="InterPro" id="IPR001940">
    <property type="entry name" value="Peptidase_S1C"/>
</dbReference>
<evidence type="ECO:0000256" key="2">
    <source>
        <dbReference type="SAM" id="SignalP"/>
    </source>
</evidence>
<dbReference type="SUPFAM" id="SSF50494">
    <property type="entry name" value="Trypsin-like serine proteases"/>
    <property type="match status" value="1"/>
</dbReference>
<protein>
    <submittedName>
        <fullName evidence="3">Trypsin-like serine protease</fullName>
    </submittedName>
</protein>
<organism evidence="3 4">
    <name type="scientific">Candidatus Segetimicrobium genomatis</name>
    <dbReference type="NCBI Taxonomy" id="2569760"/>
    <lineage>
        <taxon>Bacteria</taxon>
        <taxon>Bacillati</taxon>
        <taxon>Candidatus Sysuimicrobiota</taxon>
        <taxon>Candidatus Sysuimicrobiia</taxon>
        <taxon>Candidatus Sysuimicrobiales</taxon>
        <taxon>Candidatus Segetimicrobiaceae</taxon>
        <taxon>Candidatus Segetimicrobium</taxon>
    </lineage>
</organism>
<accession>A0A537LFK6</accession>